<gene>
    <name evidence="1" type="ORF">Tco_0941633</name>
</gene>
<evidence type="ECO:0000313" key="1">
    <source>
        <dbReference type="EMBL" id="GJT41768.1"/>
    </source>
</evidence>
<proteinExistence type="predicted"/>
<sequence length="215" mass="25339">MRILSVTSVTVDKWYGYGHLKEIVVRRVDQKLYKFIEGDFPRLHLNDIEDMLLLVVQNRLNNLKGDVIVDLAVTLRMYTQRVVIQKGVEDLQLGVKSCQKKLNISKPRTRDVDLSRRALYTTLSEPQGVIYEEKLKRKRLMRTEELYKFSDGTLTLVRNTLDKMLKNLRLGYNKATERRKWTATDQNRTRIMIKYINQQLLKRKIIRSLEKIVGG</sequence>
<evidence type="ECO:0000313" key="2">
    <source>
        <dbReference type="Proteomes" id="UP001151760"/>
    </source>
</evidence>
<reference evidence="1" key="1">
    <citation type="journal article" date="2022" name="Int. J. Mol. Sci.">
        <title>Draft Genome of Tanacetum Coccineum: Genomic Comparison of Closely Related Tanacetum-Family Plants.</title>
        <authorList>
            <person name="Yamashiro T."/>
            <person name="Shiraishi A."/>
            <person name="Nakayama K."/>
            <person name="Satake H."/>
        </authorList>
    </citation>
    <scope>NUCLEOTIDE SEQUENCE</scope>
</reference>
<organism evidence="1 2">
    <name type="scientific">Tanacetum coccineum</name>
    <dbReference type="NCBI Taxonomy" id="301880"/>
    <lineage>
        <taxon>Eukaryota</taxon>
        <taxon>Viridiplantae</taxon>
        <taxon>Streptophyta</taxon>
        <taxon>Embryophyta</taxon>
        <taxon>Tracheophyta</taxon>
        <taxon>Spermatophyta</taxon>
        <taxon>Magnoliopsida</taxon>
        <taxon>eudicotyledons</taxon>
        <taxon>Gunneridae</taxon>
        <taxon>Pentapetalae</taxon>
        <taxon>asterids</taxon>
        <taxon>campanulids</taxon>
        <taxon>Asterales</taxon>
        <taxon>Asteraceae</taxon>
        <taxon>Asteroideae</taxon>
        <taxon>Anthemideae</taxon>
        <taxon>Anthemidinae</taxon>
        <taxon>Tanacetum</taxon>
    </lineage>
</organism>
<dbReference type="Proteomes" id="UP001151760">
    <property type="component" value="Unassembled WGS sequence"/>
</dbReference>
<protein>
    <submittedName>
        <fullName evidence="1">Uncharacterized protein</fullName>
    </submittedName>
</protein>
<reference evidence="1" key="2">
    <citation type="submission" date="2022-01" db="EMBL/GenBank/DDBJ databases">
        <authorList>
            <person name="Yamashiro T."/>
            <person name="Shiraishi A."/>
            <person name="Satake H."/>
            <person name="Nakayama K."/>
        </authorList>
    </citation>
    <scope>NUCLEOTIDE SEQUENCE</scope>
</reference>
<comment type="caution">
    <text evidence="1">The sequence shown here is derived from an EMBL/GenBank/DDBJ whole genome shotgun (WGS) entry which is preliminary data.</text>
</comment>
<keyword evidence="2" id="KW-1185">Reference proteome</keyword>
<accession>A0ABQ5DSB9</accession>
<name>A0ABQ5DSB9_9ASTR</name>
<dbReference type="EMBL" id="BQNB010015588">
    <property type="protein sequence ID" value="GJT41768.1"/>
    <property type="molecule type" value="Genomic_DNA"/>
</dbReference>